<dbReference type="AlphaFoldDB" id="A0A9D1YWK9"/>
<dbReference type="Proteomes" id="UP000824005">
    <property type="component" value="Unassembled WGS sequence"/>
</dbReference>
<comment type="caution">
    <text evidence="4">The sequence shown here is derived from an EMBL/GenBank/DDBJ whole genome shotgun (WGS) entry which is preliminary data.</text>
</comment>
<dbReference type="PANTHER" id="PTHR30466">
    <property type="entry name" value="FLAVIN REDUCTASE"/>
    <property type="match status" value="1"/>
</dbReference>
<accession>A0A9D1YWK9</accession>
<dbReference type="Gene3D" id="2.30.110.10">
    <property type="entry name" value="Electron Transport, Fmn-binding Protein, Chain A"/>
    <property type="match status" value="1"/>
</dbReference>
<keyword evidence="2" id="KW-0560">Oxidoreductase</keyword>
<dbReference type="EMBL" id="DXDC01000396">
    <property type="protein sequence ID" value="HIY67199.1"/>
    <property type="molecule type" value="Genomic_DNA"/>
</dbReference>
<dbReference type="SUPFAM" id="SSF50475">
    <property type="entry name" value="FMN-binding split barrel"/>
    <property type="match status" value="1"/>
</dbReference>
<reference evidence="4" key="2">
    <citation type="submission" date="2021-04" db="EMBL/GenBank/DDBJ databases">
        <authorList>
            <person name="Gilroy R."/>
        </authorList>
    </citation>
    <scope>NUCLEOTIDE SEQUENCE</scope>
    <source>
        <strain evidence="4">ChiGjej1B1-98</strain>
    </source>
</reference>
<dbReference type="Pfam" id="PF01613">
    <property type="entry name" value="Flavin_Reduct"/>
    <property type="match status" value="1"/>
</dbReference>
<proteinExistence type="inferred from homology"/>
<dbReference type="SMART" id="SM00903">
    <property type="entry name" value="Flavin_Reduct"/>
    <property type="match status" value="1"/>
</dbReference>
<evidence type="ECO:0000259" key="3">
    <source>
        <dbReference type="SMART" id="SM00903"/>
    </source>
</evidence>
<dbReference type="GO" id="GO:0010181">
    <property type="term" value="F:FMN binding"/>
    <property type="evidence" value="ECO:0007669"/>
    <property type="project" value="InterPro"/>
</dbReference>
<evidence type="ECO:0000313" key="4">
    <source>
        <dbReference type="EMBL" id="HIY67199.1"/>
    </source>
</evidence>
<dbReference type="GO" id="GO:0042602">
    <property type="term" value="F:riboflavin reductase (NADPH) activity"/>
    <property type="evidence" value="ECO:0007669"/>
    <property type="project" value="TreeGrafter"/>
</dbReference>
<dbReference type="PANTHER" id="PTHR30466:SF11">
    <property type="entry name" value="FLAVIN-DEPENDENT MONOOXYGENASE, REDUCTASE SUBUNIT HSAB"/>
    <property type="match status" value="1"/>
</dbReference>
<comment type="similarity">
    <text evidence="1">Belongs to the non-flavoprotein flavin reductase family.</text>
</comment>
<gene>
    <name evidence="4" type="ORF">H9830_13090</name>
</gene>
<dbReference type="InterPro" id="IPR012349">
    <property type="entry name" value="Split_barrel_FMN-bd"/>
</dbReference>
<feature type="domain" description="Flavin reductase like" evidence="3">
    <location>
        <begin position="27"/>
        <end position="166"/>
    </location>
</feature>
<organism evidence="4 5">
    <name type="scientific">Candidatus Agrococcus pullicola</name>
    <dbReference type="NCBI Taxonomy" id="2838429"/>
    <lineage>
        <taxon>Bacteria</taxon>
        <taxon>Bacillati</taxon>
        <taxon>Actinomycetota</taxon>
        <taxon>Actinomycetes</taxon>
        <taxon>Micrococcales</taxon>
        <taxon>Microbacteriaceae</taxon>
        <taxon>Agrococcus</taxon>
    </lineage>
</organism>
<dbReference type="InterPro" id="IPR050268">
    <property type="entry name" value="NADH-dep_flavin_reductase"/>
</dbReference>
<sequence>MQQQNPTDFRPDSKLYHPMLHHFRGSLGRFATGVAVVTLIGSEGERRGITINSFTSISMDPPLVLASISRTARSHDALRDANFTINILGAEQRSLALEFAGKAGTGEPVWIDGEYAPRLAGVISWFECAPWAAYDGGDHTIYLGEVRNFDYARGDALGFVGGTFTTIPEAVGGAEDIF</sequence>
<protein>
    <submittedName>
        <fullName evidence="4">Flavin reductase family protein</fullName>
    </submittedName>
</protein>
<evidence type="ECO:0000313" key="5">
    <source>
        <dbReference type="Proteomes" id="UP000824005"/>
    </source>
</evidence>
<dbReference type="InterPro" id="IPR002563">
    <property type="entry name" value="Flavin_Rdtase-like_dom"/>
</dbReference>
<evidence type="ECO:0000256" key="2">
    <source>
        <dbReference type="ARBA" id="ARBA00023002"/>
    </source>
</evidence>
<reference evidence="4" key="1">
    <citation type="journal article" date="2021" name="PeerJ">
        <title>Extensive microbial diversity within the chicken gut microbiome revealed by metagenomics and culture.</title>
        <authorList>
            <person name="Gilroy R."/>
            <person name="Ravi A."/>
            <person name="Getino M."/>
            <person name="Pursley I."/>
            <person name="Horton D.L."/>
            <person name="Alikhan N.F."/>
            <person name="Baker D."/>
            <person name="Gharbi K."/>
            <person name="Hall N."/>
            <person name="Watson M."/>
            <person name="Adriaenssens E.M."/>
            <person name="Foster-Nyarko E."/>
            <person name="Jarju S."/>
            <person name="Secka A."/>
            <person name="Antonio M."/>
            <person name="Oren A."/>
            <person name="Chaudhuri R.R."/>
            <person name="La Ragione R."/>
            <person name="Hildebrand F."/>
            <person name="Pallen M.J."/>
        </authorList>
    </citation>
    <scope>NUCLEOTIDE SEQUENCE</scope>
    <source>
        <strain evidence="4">ChiGjej1B1-98</strain>
    </source>
</reference>
<name>A0A9D1YWK9_9MICO</name>
<evidence type="ECO:0000256" key="1">
    <source>
        <dbReference type="ARBA" id="ARBA00008898"/>
    </source>
</evidence>